<evidence type="ECO:0000313" key="2">
    <source>
        <dbReference type="Proteomes" id="UP000011115"/>
    </source>
</evidence>
<reference evidence="1" key="2">
    <citation type="submission" date="2015-06" db="UniProtKB">
        <authorList>
            <consortium name="EnsemblPlants"/>
        </authorList>
    </citation>
    <scope>IDENTIFICATION</scope>
    <source>
        <strain evidence="1">DM1-3 516 R44</strain>
    </source>
</reference>
<proteinExistence type="predicted"/>
<evidence type="ECO:0000313" key="1">
    <source>
        <dbReference type="EnsemblPlants" id="PGSC0003DMT400094646"/>
    </source>
</evidence>
<dbReference type="InParanoid" id="M1DUK1"/>
<organism evidence="1 2">
    <name type="scientific">Solanum tuberosum</name>
    <name type="common">Potato</name>
    <dbReference type="NCBI Taxonomy" id="4113"/>
    <lineage>
        <taxon>Eukaryota</taxon>
        <taxon>Viridiplantae</taxon>
        <taxon>Streptophyta</taxon>
        <taxon>Embryophyta</taxon>
        <taxon>Tracheophyta</taxon>
        <taxon>Spermatophyta</taxon>
        <taxon>Magnoliopsida</taxon>
        <taxon>eudicotyledons</taxon>
        <taxon>Gunneridae</taxon>
        <taxon>Pentapetalae</taxon>
        <taxon>asterids</taxon>
        <taxon>lamiids</taxon>
        <taxon>Solanales</taxon>
        <taxon>Solanaceae</taxon>
        <taxon>Solanoideae</taxon>
        <taxon>Solaneae</taxon>
        <taxon>Solanum</taxon>
    </lineage>
</organism>
<dbReference type="PaxDb" id="4113-PGSC0003DMT400094646"/>
<dbReference type="EnsemblPlants" id="PGSC0003DMT400094646">
    <property type="protein sequence ID" value="PGSC0003DMT400094646"/>
    <property type="gene ID" value="PGSC0003DMG400044217"/>
</dbReference>
<sequence length="137" mass="15997">MCFRLAREGGRETKTTRLMAKGVGRHEVQPERVSGVRHRLAFIRQMGVRGERISNLRGRKTKITKLIAYGIGSTWVQLERVNWLRQRPCLMCNSVFERNRVDSIHSKPKVAERITPTQEKFKGIAIKEEQLRRKENL</sequence>
<dbReference type="AlphaFoldDB" id="M1DUK1"/>
<reference evidence="2" key="1">
    <citation type="journal article" date="2011" name="Nature">
        <title>Genome sequence and analysis of the tuber crop potato.</title>
        <authorList>
            <consortium name="The Potato Genome Sequencing Consortium"/>
        </authorList>
    </citation>
    <scope>NUCLEOTIDE SEQUENCE [LARGE SCALE GENOMIC DNA]</scope>
    <source>
        <strain evidence="2">cv. DM1-3 516 R44</strain>
    </source>
</reference>
<dbReference type="Gramene" id="PGSC0003DMT400094646">
    <property type="protein sequence ID" value="PGSC0003DMT400094646"/>
    <property type="gene ID" value="PGSC0003DMG400044217"/>
</dbReference>
<accession>M1DUK1</accession>
<dbReference type="Proteomes" id="UP000011115">
    <property type="component" value="Unassembled WGS sequence"/>
</dbReference>
<protein>
    <submittedName>
        <fullName evidence="1">Uncharacterized protein</fullName>
    </submittedName>
</protein>
<name>M1DUK1_SOLTU</name>
<keyword evidence="2" id="KW-1185">Reference proteome</keyword>
<dbReference type="HOGENOM" id="CLU_1868773_0_0_1"/>